<reference evidence="1" key="2">
    <citation type="journal article" date="2024" name="Plant">
        <title>Genomic evolution and insights into agronomic trait innovations of Sesamum species.</title>
        <authorList>
            <person name="Miao H."/>
            <person name="Wang L."/>
            <person name="Qu L."/>
            <person name="Liu H."/>
            <person name="Sun Y."/>
            <person name="Le M."/>
            <person name="Wang Q."/>
            <person name="Wei S."/>
            <person name="Zheng Y."/>
            <person name="Lin W."/>
            <person name="Duan Y."/>
            <person name="Cao H."/>
            <person name="Xiong S."/>
            <person name="Wang X."/>
            <person name="Wei L."/>
            <person name="Li C."/>
            <person name="Ma Q."/>
            <person name="Ju M."/>
            <person name="Zhao R."/>
            <person name="Li G."/>
            <person name="Mu C."/>
            <person name="Tian Q."/>
            <person name="Mei H."/>
            <person name="Zhang T."/>
            <person name="Gao T."/>
            <person name="Zhang H."/>
        </authorList>
    </citation>
    <scope>NUCLEOTIDE SEQUENCE</scope>
    <source>
        <strain evidence="1">K16</strain>
    </source>
</reference>
<comment type="caution">
    <text evidence="1">The sequence shown here is derived from an EMBL/GenBank/DDBJ whole genome shotgun (WGS) entry which is preliminary data.</text>
</comment>
<accession>A0AAE1W2A7</accession>
<protein>
    <submittedName>
        <fullName evidence="1">Carboxylesterase 18</fullName>
    </submittedName>
</protein>
<dbReference type="Gene3D" id="3.40.50.1820">
    <property type="entry name" value="alpha/beta hydrolase"/>
    <property type="match status" value="1"/>
</dbReference>
<gene>
    <name evidence="1" type="ORF">Sango_2661400</name>
</gene>
<keyword evidence="2" id="KW-1185">Reference proteome</keyword>
<dbReference type="InterPro" id="IPR050466">
    <property type="entry name" value="Carboxylest/Gibb_receptor"/>
</dbReference>
<evidence type="ECO:0000313" key="2">
    <source>
        <dbReference type="Proteomes" id="UP001289374"/>
    </source>
</evidence>
<dbReference type="EMBL" id="JACGWL010000016">
    <property type="protein sequence ID" value="KAK4385374.1"/>
    <property type="molecule type" value="Genomic_DNA"/>
</dbReference>
<proteinExistence type="predicted"/>
<reference evidence="1" key="1">
    <citation type="submission" date="2020-06" db="EMBL/GenBank/DDBJ databases">
        <authorList>
            <person name="Li T."/>
            <person name="Hu X."/>
            <person name="Zhang T."/>
            <person name="Song X."/>
            <person name="Zhang H."/>
            <person name="Dai N."/>
            <person name="Sheng W."/>
            <person name="Hou X."/>
            <person name="Wei L."/>
        </authorList>
    </citation>
    <scope>NUCLEOTIDE SEQUENCE</scope>
    <source>
        <strain evidence="1">K16</strain>
        <tissue evidence="1">Leaf</tissue>
    </source>
</reference>
<sequence length="145" mass="16067">MADNISTKSRPKLPFLTRLKLLILGLVRHVYIRRDGTINRRVLRLLDSKASAPATKLIKGTRVSTSDVPIDPSRELWFRLFVPADGGSGKLLPLIVYFHGGGFTNFGPDSQSFDDLCSRLAAEAPRCRRLRELPTGSRAPVPLSI</sequence>
<dbReference type="PANTHER" id="PTHR23024">
    <property type="entry name" value="ARYLACETAMIDE DEACETYLASE"/>
    <property type="match status" value="1"/>
</dbReference>
<dbReference type="Proteomes" id="UP001289374">
    <property type="component" value="Unassembled WGS sequence"/>
</dbReference>
<dbReference type="SUPFAM" id="SSF53474">
    <property type="entry name" value="alpha/beta-Hydrolases"/>
    <property type="match status" value="1"/>
</dbReference>
<dbReference type="AlphaFoldDB" id="A0AAE1W2A7"/>
<dbReference type="PANTHER" id="PTHR23024:SF24">
    <property type="entry name" value="ALPHA_BETA HYDROLASE FOLD-3 DOMAIN-CONTAINING PROTEIN"/>
    <property type="match status" value="1"/>
</dbReference>
<dbReference type="InterPro" id="IPR029058">
    <property type="entry name" value="AB_hydrolase_fold"/>
</dbReference>
<name>A0AAE1W2A7_9LAMI</name>
<evidence type="ECO:0000313" key="1">
    <source>
        <dbReference type="EMBL" id="KAK4385374.1"/>
    </source>
</evidence>
<organism evidence="1 2">
    <name type="scientific">Sesamum angolense</name>
    <dbReference type="NCBI Taxonomy" id="2727404"/>
    <lineage>
        <taxon>Eukaryota</taxon>
        <taxon>Viridiplantae</taxon>
        <taxon>Streptophyta</taxon>
        <taxon>Embryophyta</taxon>
        <taxon>Tracheophyta</taxon>
        <taxon>Spermatophyta</taxon>
        <taxon>Magnoliopsida</taxon>
        <taxon>eudicotyledons</taxon>
        <taxon>Gunneridae</taxon>
        <taxon>Pentapetalae</taxon>
        <taxon>asterids</taxon>
        <taxon>lamiids</taxon>
        <taxon>Lamiales</taxon>
        <taxon>Pedaliaceae</taxon>
        <taxon>Sesamum</taxon>
    </lineage>
</organism>